<accession>A0A0F8H6F2</accession>
<dbReference type="EMBL" id="JJPM01000010">
    <property type="protein sequence ID" value="KKG80944.1"/>
    <property type="molecule type" value="Genomic_DNA"/>
</dbReference>
<evidence type="ECO:0000313" key="9">
    <source>
        <dbReference type="EMBL" id="KKH26856.1"/>
    </source>
</evidence>
<dbReference type="Proteomes" id="UP000034733">
    <property type="component" value="Unassembled WGS sequence"/>
</dbReference>
<evidence type="ECO:0000313" key="22">
    <source>
        <dbReference type="Proteomes" id="UP000034399"/>
    </source>
</evidence>
<dbReference type="Proteomes" id="UP000033987">
    <property type="component" value="Unassembled WGS sequence"/>
</dbReference>
<evidence type="ECO:0000313" key="1">
    <source>
        <dbReference type="EMBL" id="KKG34898.1"/>
    </source>
</evidence>
<dbReference type="Proteomes" id="UP000034001">
    <property type="component" value="Unassembled WGS sequence"/>
</dbReference>
<gene>
    <name evidence="14" type="ORF">DKM28_01365</name>
    <name evidence="1" type="ORF">DU30_13625</name>
    <name evidence="9" type="ORF">DU37_14715</name>
    <name evidence="5" type="ORF">DU43_18225</name>
    <name evidence="6" type="ORF">DU44_00635</name>
    <name evidence="7" type="ORF">DU48_18100</name>
    <name evidence="2" type="ORF">DU52_13485</name>
    <name evidence="10" type="ORF">DU58_08700</name>
    <name evidence="4" type="ORF">DU63_01350</name>
    <name evidence="8" type="ORF">DU65_00690</name>
    <name evidence="3" type="ORF">DU67_11530</name>
    <name evidence="11" type="ORF">DU71_02320</name>
    <name evidence="12" type="ORF">DU72_11695</name>
    <name evidence="13" type="ORF">DU74_11070</name>
</gene>
<dbReference type="EMBL" id="JJPA01000072">
    <property type="protein sequence ID" value="KKG35266.1"/>
    <property type="molecule type" value="Genomic_DNA"/>
</dbReference>
<dbReference type="Proteomes" id="UP000034298">
    <property type="component" value="Unassembled WGS sequence"/>
</dbReference>
<dbReference type="EMBL" id="JJQC01000070">
    <property type="protein sequence ID" value="KKH22150.1"/>
    <property type="molecule type" value="Genomic_DNA"/>
</dbReference>
<sequence>MESFFLLIAYKNTYFLAKTYILSRIIYLVFDVKFVQRADRSNFKQYAYQLKMPYLRLCPGEFDSFKHESPKRLLNCLLKGLMPSVFSAQSGILY</sequence>
<dbReference type="Proteomes" id="UP000034450">
    <property type="component" value="Unassembled WGS sequence"/>
</dbReference>
<evidence type="ECO:0000313" key="18">
    <source>
        <dbReference type="Proteomes" id="UP000034227"/>
    </source>
</evidence>
<dbReference type="EMBL" id="JJQK01000292">
    <property type="protein sequence ID" value="KKH43666.1"/>
    <property type="molecule type" value="Genomic_DNA"/>
</dbReference>
<dbReference type="EMBL" id="JJQA01000122">
    <property type="protein sequence ID" value="KKH13057.1"/>
    <property type="molecule type" value="Genomic_DNA"/>
</dbReference>
<evidence type="ECO:0000313" key="19">
    <source>
        <dbReference type="Proteomes" id="UP000034259"/>
    </source>
</evidence>
<evidence type="ECO:0000313" key="23">
    <source>
        <dbReference type="Proteomes" id="UP000034424"/>
    </source>
</evidence>
<organism evidence="3 23">
    <name type="scientific">Methanosarcina mazei</name>
    <name type="common">Methanosarcina frisia</name>
    <dbReference type="NCBI Taxonomy" id="2209"/>
    <lineage>
        <taxon>Archaea</taxon>
        <taxon>Methanobacteriati</taxon>
        <taxon>Methanobacteriota</taxon>
        <taxon>Stenosarchaea group</taxon>
        <taxon>Methanomicrobia</taxon>
        <taxon>Methanosarcinales</taxon>
        <taxon>Methanosarcinaceae</taxon>
        <taxon>Methanosarcina</taxon>
    </lineage>
</organism>
<dbReference type="EMBL" id="JJQD01000084">
    <property type="protein sequence ID" value="KKH29250.1"/>
    <property type="molecule type" value="Genomic_DNA"/>
</dbReference>
<evidence type="ECO:0000313" key="4">
    <source>
        <dbReference type="EMBL" id="KKG69628.1"/>
    </source>
</evidence>
<dbReference type="AlphaFoldDB" id="A0A0F8H6F2"/>
<evidence type="ECO:0000313" key="6">
    <source>
        <dbReference type="EMBL" id="KKH13057.1"/>
    </source>
</evidence>
<dbReference type="Proteomes" id="UP000034424">
    <property type="component" value="Unassembled WGS sequence"/>
</dbReference>
<protein>
    <submittedName>
        <fullName evidence="3">Uncharacterized protein</fullName>
    </submittedName>
</protein>
<evidence type="ECO:0000313" key="14">
    <source>
        <dbReference type="EMBL" id="QCR14881.1"/>
    </source>
</evidence>
<dbReference type="Proteomes" id="UP000034399">
    <property type="component" value="Unassembled WGS sequence"/>
</dbReference>
<evidence type="ECO:0000313" key="11">
    <source>
        <dbReference type="EMBL" id="KKH35481.1"/>
    </source>
</evidence>
<dbReference type="Proteomes" id="UP000034227">
    <property type="component" value="Unassembled WGS sequence"/>
</dbReference>
<evidence type="ECO:0000313" key="25">
    <source>
        <dbReference type="Proteomes" id="UP000034672"/>
    </source>
</evidence>
<evidence type="ECO:0000313" key="20">
    <source>
        <dbReference type="Proteomes" id="UP000034298"/>
    </source>
</evidence>
<dbReference type="EMBL" id="JJQN01000077">
    <property type="protein sequence ID" value="KKH60322.1"/>
    <property type="molecule type" value="Genomic_DNA"/>
</dbReference>
<evidence type="ECO:0000313" key="2">
    <source>
        <dbReference type="EMBL" id="KKG35266.1"/>
    </source>
</evidence>
<evidence type="ECO:0000313" key="17">
    <source>
        <dbReference type="Proteomes" id="UP000034064"/>
    </source>
</evidence>
<dbReference type="EMBL" id="JJQI01000119">
    <property type="protein sequence ID" value="KKH35481.1"/>
    <property type="molecule type" value="Genomic_DNA"/>
</dbReference>
<evidence type="ECO:0000313" key="16">
    <source>
        <dbReference type="Proteomes" id="UP000034001"/>
    </source>
</evidence>
<dbReference type="PATRIC" id="fig|2209.43.peg.292"/>
<reference evidence="15 16" key="1">
    <citation type="journal article" date="2015" name="ISME J.">
        <title>Genomic and phenotypic differentiation among Methanosarcina mazei populations from Columbia River sediment.</title>
        <authorList>
            <person name="Youngblut N.D."/>
            <person name="Wirth J.S."/>
            <person name="Henriksen J.R."/>
            <person name="Smith M."/>
            <person name="Simon H."/>
            <person name="Metcalf W.W."/>
            <person name="Whitaker R.J."/>
        </authorList>
    </citation>
    <scope>NUCLEOTIDE SEQUENCE [LARGE SCALE GENOMIC DNA]</scope>
    <source>
        <strain evidence="6 17">1.F.A.1A.3</strain>
        <strain evidence="7 26">1.F.A.1B.3</strain>
        <strain evidence="8 15">1.F.A.1B.4</strain>
        <strain evidence="10 18">1.F.A.2.8</strain>
        <strain evidence="9 21">1.H.A.0.1</strain>
        <strain evidence="11 25">1.H.A.1A.4</strain>
        <strain evidence="12 19">1.H.A.2.1</strain>
        <strain evidence="13 24">1.H.A.2.6</strain>
        <strain evidence="2 22">3.F.A.1A.1</strain>
        <strain evidence="1 20">3.F.A.1B.1</strain>
        <strain evidence="3 23">3.F.T.2.1</strain>
        <strain evidence="5">3.H.A.1A.1</strain>
        <strain evidence="4 16">3.H.A.2.1</strain>
    </source>
</reference>
<dbReference type="EMBL" id="CP029709">
    <property type="protein sequence ID" value="QCR14881.1"/>
    <property type="molecule type" value="Genomic_DNA"/>
</dbReference>
<dbReference type="EMBL" id="JJPC01000068">
    <property type="protein sequence ID" value="KKG34898.1"/>
    <property type="molecule type" value="Genomic_DNA"/>
</dbReference>
<dbReference type="EMBL" id="JJPL01000111">
    <property type="protein sequence ID" value="KKG62499.1"/>
    <property type="molecule type" value="Genomic_DNA"/>
</dbReference>
<evidence type="ECO:0000313" key="12">
    <source>
        <dbReference type="EMBL" id="KKH43666.1"/>
    </source>
</evidence>
<evidence type="ECO:0000313" key="27">
    <source>
        <dbReference type="Proteomes" id="UP000300067"/>
    </source>
</evidence>
<evidence type="ECO:0000313" key="3">
    <source>
        <dbReference type="EMBL" id="KKG62499.1"/>
    </source>
</evidence>
<dbReference type="Proteomes" id="UP000034672">
    <property type="component" value="Unassembled WGS sequence"/>
</dbReference>
<evidence type="ECO:0000313" key="7">
    <source>
        <dbReference type="EMBL" id="KKH17285.1"/>
    </source>
</evidence>
<evidence type="ECO:0000313" key="8">
    <source>
        <dbReference type="EMBL" id="KKH22150.1"/>
    </source>
</evidence>
<dbReference type="EMBL" id="JJQF01000140">
    <property type="protein sequence ID" value="KKH26856.1"/>
    <property type="molecule type" value="Genomic_DNA"/>
</dbReference>
<evidence type="ECO:0000313" key="5">
    <source>
        <dbReference type="EMBL" id="KKG80944.1"/>
    </source>
</evidence>
<reference evidence="14 27" key="2">
    <citation type="submission" date="2018-05" db="EMBL/GenBank/DDBJ databases">
        <title>Methanosarcina gilichinskyana sp. nov., a novel methanogenic archaeon isolated from Holocene permafrost, North East Russia.</title>
        <authorList>
            <person name="Oshurkova V."/>
            <person name="Meer M."/>
            <person name="Bochkareva O."/>
            <person name="Shcherbakova V."/>
        </authorList>
    </citation>
    <scope>NUCLEOTIDE SEQUENCE [LARGE SCALE GENOMIC DNA]</scope>
    <source>
        <strain evidence="14 27">JL01</strain>
    </source>
</reference>
<dbReference type="Proteomes" id="UP000300067">
    <property type="component" value="Chromosome"/>
</dbReference>
<evidence type="ECO:0000313" key="13">
    <source>
        <dbReference type="EMBL" id="KKH60322.1"/>
    </source>
</evidence>
<evidence type="ECO:0000313" key="10">
    <source>
        <dbReference type="EMBL" id="KKH29250.1"/>
    </source>
</evidence>
<evidence type="ECO:0000313" key="26">
    <source>
        <dbReference type="Proteomes" id="UP000034733"/>
    </source>
</evidence>
<dbReference type="Proteomes" id="UP000034338">
    <property type="component" value="Unassembled WGS sequence"/>
</dbReference>
<dbReference type="EMBL" id="JJQB01000117">
    <property type="protein sequence ID" value="KKH17285.1"/>
    <property type="molecule type" value="Genomic_DNA"/>
</dbReference>
<dbReference type="EMBL" id="JJPO01000145">
    <property type="protein sequence ID" value="KKG69628.1"/>
    <property type="molecule type" value="Genomic_DNA"/>
</dbReference>
<dbReference type="Proteomes" id="UP000034259">
    <property type="component" value="Unassembled WGS sequence"/>
</dbReference>
<name>A0A0F8H6F2_METMZ</name>
<evidence type="ECO:0000313" key="21">
    <source>
        <dbReference type="Proteomes" id="UP000034338"/>
    </source>
</evidence>
<evidence type="ECO:0000313" key="15">
    <source>
        <dbReference type="Proteomes" id="UP000033987"/>
    </source>
</evidence>
<evidence type="ECO:0000313" key="24">
    <source>
        <dbReference type="Proteomes" id="UP000034450"/>
    </source>
</evidence>
<dbReference type="Proteomes" id="UP000034064">
    <property type="component" value="Unassembled WGS sequence"/>
</dbReference>
<proteinExistence type="predicted"/>